<evidence type="ECO:0000313" key="2">
    <source>
        <dbReference type="Proteomes" id="UP000007797"/>
    </source>
</evidence>
<protein>
    <submittedName>
        <fullName evidence="1">Uncharacterized protein</fullName>
    </submittedName>
</protein>
<keyword evidence="2" id="KW-1185">Reference proteome</keyword>
<accession>F4PQD3</accession>
<name>F4PQD3_CACFS</name>
<dbReference type="AlphaFoldDB" id="F4PQD3"/>
<dbReference type="Proteomes" id="UP000007797">
    <property type="component" value="Unassembled WGS sequence"/>
</dbReference>
<dbReference type="RefSeq" id="XP_004360447.1">
    <property type="nucleotide sequence ID" value="XM_004360390.1"/>
</dbReference>
<dbReference type="KEGG" id="dfa:DFA_04726"/>
<gene>
    <name evidence="1" type="ORF">DFA_04726</name>
</gene>
<sequence length="97" mass="11180">MAFIEHYISFVHIVICEGFDTVELTRYQMRVVRDNIANKRVIHNPFNNIIGKIIIIIIFRKIKKISDQSTVATTGQGISQGLAWLNNILQKLPSHIY</sequence>
<dbReference type="EMBL" id="GL883009">
    <property type="protein sequence ID" value="EGG22596.1"/>
    <property type="molecule type" value="Genomic_DNA"/>
</dbReference>
<proteinExistence type="predicted"/>
<dbReference type="GeneID" id="14874291"/>
<reference evidence="2" key="1">
    <citation type="journal article" date="2011" name="Genome Res.">
        <title>Phylogeny-wide analysis of social amoeba genomes highlights ancient origins for complex intercellular communication.</title>
        <authorList>
            <person name="Heidel A.J."/>
            <person name="Lawal H.M."/>
            <person name="Felder M."/>
            <person name="Schilde C."/>
            <person name="Helps N.R."/>
            <person name="Tunggal B."/>
            <person name="Rivero F."/>
            <person name="John U."/>
            <person name="Schleicher M."/>
            <person name="Eichinger L."/>
            <person name="Platzer M."/>
            <person name="Noegel A.A."/>
            <person name="Schaap P."/>
            <person name="Gloeckner G."/>
        </authorList>
    </citation>
    <scope>NUCLEOTIDE SEQUENCE [LARGE SCALE GENOMIC DNA]</scope>
    <source>
        <strain evidence="2">SH3</strain>
    </source>
</reference>
<evidence type="ECO:0000313" key="1">
    <source>
        <dbReference type="EMBL" id="EGG22596.1"/>
    </source>
</evidence>
<organism evidence="1 2">
    <name type="scientific">Cavenderia fasciculata</name>
    <name type="common">Slime mold</name>
    <name type="synonym">Dictyostelium fasciculatum</name>
    <dbReference type="NCBI Taxonomy" id="261658"/>
    <lineage>
        <taxon>Eukaryota</taxon>
        <taxon>Amoebozoa</taxon>
        <taxon>Evosea</taxon>
        <taxon>Eumycetozoa</taxon>
        <taxon>Dictyostelia</taxon>
        <taxon>Acytosteliales</taxon>
        <taxon>Cavenderiaceae</taxon>
        <taxon>Cavenderia</taxon>
    </lineage>
</organism>